<reference evidence="2" key="1">
    <citation type="journal article" date="2020" name="Nature">
        <title>Giant virus diversity and host interactions through global metagenomics.</title>
        <authorList>
            <person name="Schulz F."/>
            <person name="Roux S."/>
            <person name="Paez-Espino D."/>
            <person name="Jungbluth S."/>
            <person name="Walsh D.A."/>
            <person name="Denef V.J."/>
            <person name="McMahon K.D."/>
            <person name="Konstantinidis K.T."/>
            <person name="Eloe-Fadrosh E.A."/>
            <person name="Kyrpides N.C."/>
            <person name="Woyke T."/>
        </authorList>
    </citation>
    <scope>NUCLEOTIDE SEQUENCE</scope>
    <source>
        <strain evidence="2">GVMAG-S-ERX556022-25</strain>
    </source>
</reference>
<accession>A0A6C0AYD3</accession>
<protein>
    <submittedName>
        <fullName evidence="2">Uncharacterized protein</fullName>
    </submittedName>
</protein>
<organism evidence="2">
    <name type="scientific">viral metagenome</name>
    <dbReference type="NCBI Taxonomy" id="1070528"/>
    <lineage>
        <taxon>unclassified sequences</taxon>
        <taxon>metagenomes</taxon>
        <taxon>organismal metagenomes</taxon>
    </lineage>
</organism>
<sequence>MNKIKTYKKHSKKLSKKHSKKHKQVGGVFKWKYVTDLDQINVGDYVKGQTMTNSQKYGDDYNYTVEGELIYKDNNGFCDCQIKTLDGEIRNLCTYVGSSGMNLIYKRYIRAFHKLKERELTGKFPSKIQKKATKKRKRSRSRSRSSSSSS</sequence>
<proteinExistence type="predicted"/>
<evidence type="ECO:0000313" key="2">
    <source>
        <dbReference type="EMBL" id="QHS84792.1"/>
    </source>
</evidence>
<feature type="region of interest" description="Disordered" evidence="1">
    <location>
        <begin position="123"/>
        <end position="150"/>
    </location>
</feature>
<name>A0A6C0AYD3_9ZZZZ</name>
<dbReference type="AlphaFoldDB" id="A0A6C0AYD3"/>
<feature type="compositionally biased region" description="Basic residues" evidence="1">
    <location>
        <begin position="128"/>
        <end position="143"/>
    </location>
</feature>
<feature type="region of interest" description="Disordered" evidence="1">
    <location>
        <begin position="1"/>
        <end position="21"/>
    </location>
</feature>
<evidence type="ECO:0000256" key="1">
    <source>
        <dbReference type="SAM" id="MobiDB-lite"/>
    </source>
</evidence>
<dbReference type="EMBL" id="MN738813">
    <property type="protein sequence ID" value="QHS84792.1"/>
    <property type="molecule type" value="Genomic_DNA"/>
</dbReference>